<keyword evidence="6 11" id="KW-0548">Nucleotidyltransferase</keyword>
<evidence type="ECO:0000259" key="12">
    <source>
        <dbReference type="Pfam" id="PF01467"/>
    </source>
</evidence>
<comment type="similarity">
    <text evidence="3 11">Belongs to the NadD family.</text>
</comment>
<protein>
    <recommendedName>
        <fullName evidence="11">Probable nicotinate-nucleotide adenylyltransferase</fullName>
        <ecNumber evidence="11">2.7.7.18</ecNumber>
    </recommendedName>
    <alternativeName>
        <fullName evidence="11">Deamido-NAD(+) diphosphorylase</fullName>
    </alternativeName>
    <alternativeName>
        <fullName evidence="11">Deamido-NAD(+) pyrophosphorylase</fullName>
    </alternativeName>
    <alternativeName>
        <fullName evidence="11">Nicotinate mononucleotide adenylyltransferase</fullName>
        <shortName evidence="11">NaMN adenylyltransferase</shortName>
    </alternativeName>
</protein>
<dbReference type="Proteomes" id="UP000252357">
    <property type="component" value="Unassembled WGS sequence"/>
</dbReference>
<keyword evidence="5 11" id="KW-0808">Transferase</keyword>
<dbReference type="InterPro" id="IPR004821">
    <property type="entry name" value="Cyt_trans-like"/>
</dbReference>
<proteinExistence type="inferred from homology"/>
<evidence type="ECO:0000313" key="13">
    <source>
        <dbReference type="EMBL" id="RCS58275.1"/>
    </source>
</evidence>
<dbReference type="GO" id="GO:0009435">
    <property type="term" value="P:NAD+ biosynthetic process"/>
    <property type="evidence" value="ECO:0007669"/>
    <property type="project" value="UniProtKB-UniRule"/>
</dbReference>
<accession>A0A368L426</accession>
<reference evidence="13 14" key="1">
    <citation type="journal article" date="2018" name="Int. J. Syst. Evol. Microbiol.">
        <title>Parvibium lacunae gen. nov., sp. nov., a new member of the family Alcaligenaceae isolated from a freshwater pond.</title>
        <authorList>
            <person name="Chen W.M."/>
            <person name="Xie P.B."/>
            <person name="Hsu M.Y."/>
            <person name="Sheu S.Y."/>
        </authorList>
    </citation>
    <scope>NUCLEOTIDE SEQUENCE [LARGE SCALE GENOMIC DNA]</scope>
    <source>
        <strain evidence="13 14">KMB9</strain>
    </source>
</reference>
<dbReference type="EMBL" id="QPGB01000002">
    <property type="protein sequence ID" value="RCS58275.1"/>
    <property type="molecule type" value="Genomic_DNA"/>
</dbReference>
<dbReference type="PANTHER" id="PTHR39321">
    <property type="entry name" value="NICOTINATE-NUCLEOTIDE ADENYLYLTRANSFERASE-RELATED"/>
    <property type="match status" value="1"/>
</dbReference>
<evidence type="ECO:0000313" key="14">
    <source>
        <dbReference type="Proteomes" id="UP000252357"/>
    </source>
</evidence>
<evidence type="ECO:0000256" key="5">
    <source>
        <dbReference type="ARBA" id="ARBA00022679"/>
    </source>
</evidence>
<dbReference type="EC" id="2.7.7.18" evidence="11"/>
<evidence type="ECO:0000256" key="6">
    <source>
        <dbReference type="ARBA" id="ARBA00022695"/>
    </source>
</evidence>
<comment type="caution">
    <text evidence="13">The sequence shown here is derived from an EMBL/GenBank/DDBJ whole genome shotgun (WGS) entry which is preliminary data.</text>
</comment>
<sequence>MRKVGLLGGTFDPVHAGHLALAHAAQTQLGLDELRFIPAGQPWQKPTLRTPIEHRLAMLRLALADAKQSQANGHWQIDERELQHVEASRVLIRHPTYTVDTLRSLRQELGQDVSLIWLLGTDQLVNLPTWHDWESLLTLCHFAYVPRLKTDGQTYVYPPAIQALLGERTTNRASALGESASGYFFSLQMAPHAISSTQIRAGGSAWHQLAQPNANQASNLLVPQTVLDYIQQHQLYTVAL</sequence>
<evidence type="ECO:0000256" key="3">
    <source>
        <dbReference type="ARBA" id="ARBA00009014"/>
    </source>
</evidence>
<dbReference type="Pfam" id="PF01467">
    <property type="entry name" value="CTP_transf_like"/>
    <property type="match status" value="1"/>
</dbReference>
<dbReference type="NCBIfam" id="TIGR00482">
    <property type="entry name" value="nicotinate (nicotinamide) nucleotide adenylyltransferase"/>
    <property type="match status" value="1"/>
</dbReference>
<keyword evidence="9 11" id="KW-0520">NAD</keyword>
<dbReference type="InterPro" id="IPR005248">
    <property type="entry name" value="NadD/NMNAT"/>
</dbReference>
<dbReference type="UniPathway" id="UPA00253">
    <property type="reaction ID" value="UER00332"/>
</dbReference>
<dbReference type="SUPFAM" id="SSF52374">
    <property type="entry name" value="Nucleotidylyl transferase"/>
    <property type="match status" value="1"/>
</dbReference>
<dbReference type="HAMAP" id="MF_00244">
    <property type="entry name" value="NaMN_adenylyltr"/>
    <property type="match status" value="1"/>
</dbReference>
<dbReference type="CDD" id="cd02165">
    <property type="entry name" value="NMNAT"/>
    <property type="match status" value="1"/>
</dbReference>
<evidence type="ECO:0000256" key="2">
    <source>
        <dbReference type="ARBA" id="ARBA00005019"/>
    </source>
</evidence>
<keyword evidence="8 11" id="KW-0067">ATP-binding</keyword>
<evidence type="ECO:0000256" key="1">
    <source>
        <dbReference type="ARBA" id="ARBA00002324"/>
    </source>
</evidence>
<dbReference type="Gene3D" id="3.40.50.620">
    <property type="entry name" value="HUPs"/>
    <property type="match status" value="1"/>
</dbReference>
<gene>
    <name evidence="11 13" type="primary">nadD</name>
    <name evidence="13" type="ORF">DU000_05475</name>
</gene>
<keyword evidence="4 11" id="KW-0662">Pyridine nucleotide biosynthesis</keyword>
<comment type="pathway">
    <text evidence="2 11">Cofactor biosynthesis; NAD(+) biosynthesis; deamido-NAD(+) from nicotinate D-ribonucleotide: step 1/1.</text>
</comment>
<dbReference type="PANTHER" id="PTHR39321:SF3">
    <property type="entry name" value="PHOSPHOPANTETHEINE ADENYLYLTRANSFERASE"/>
    <property type="match status" value="1"/>
</dbReference>
<name>A0A368L426_9BURK</name>
<dbReference type="GO" id="GO:0004515">
    <property type="term" value="F:nicotinate-nucleotide adenylyltransferase activity"/>
    <property type="evidence" value="ECO:0007669"/>
    <property type="project" value="UniProtKB-UniRule"/>
</dbReference>
<dbReference type="InterPro" id="IPR014729">
    <property type="entry name" value="Rossmann-like_a/b/a_fold"/>
</dbReference>
<dbReference type="GO" id="GO:0005524">
    <property type="term" value="F:ATP binding"/>
    <property type="evidence" value="ECO:0007669"/>
    <property type="project" value="UniProtKB-KW"/>
</dbReference>
<keyword evidence="14" id="KW-1185">Reference proteome</keyword>
<dbReference type="AlphaFoldDB" id="A0A368L426"/>
<evidence type="ECO:0000256" key="8">
    <source>
        <dbReference type="ARBA" id="ARBA00022840"/>
    </source>
</evidence>
<evidence type="ECO:0000256" key="4">
    <source>
        <dbReference type="ARBA" id="ARBA00022642"/>
    </source>
</evidence>
<comment type="catalytic activity">
    <reaction evidence="10 11">
        <text>nicotinate beta-D-ribonucleotide + ATP + H(+) = deamido-NAD(+) + diphosphate</text>
        <dbReference type="Rhea" id="RHEA:22860"/>
        <dbReference type="ChEBI" id="CHEBI:15378"/>
        <dbReference type="ChEBI" id="CHEBI:30616"/>
        <dbReference type="ChEBI" id="CHEBI:33019"/>
        <dbReference type="ChEBI" id="CHEBI:57502"/>
        <dbReference type="ChEBI" id="CHEBI:58437"/>
        <dbReference type="EC" id="2.7.7.18"/>
    </reaction>
</comment>
<keyword evidence="7 11" id="KW-0547">Nucleotide-binding</keyword>
<feature type="domain" description="Cytidyltransferase-like" evidence="12">
    <location>
        <begin position="6"/>
        <end position="201"/>
    </location>
</feature>
<comment type="function">
    <text evidence="1 11">Catalyzes the reversible adenylation of nicotinate mononucleotide (NaMN) to nicotinic acid adenine dinucleotide (NaAD).</text>
</comment>
<evidence type="ECO:0000256" key="11">
    <source>
        <dbReference type="HAMAP-Rule" id="MF_00244"/>
    </source>
</evidence>
<dbReference type="NCBIfam" id="TIGR00125">
    <property type="entry name" value="cyt_tran_rel"/>
    <property type="match status" value="1"/>
</dbReference>
<evidence type="ECO:0000256" key="7">
    <source>
        <dbReference type="ARBA" id="ARBA00022741"/>
    </source>
</evidence>
<organism evidence="13 14">
    <name type="scientific">Parvibium lacunae</name>
    <dbReference type="NCBI Taxonomy" id="1888893"/>
    <lineage>
        <taxon>Bacteria</taxon>
        <taxon>Pseudomonadati</taxon>
        <taxon>Pseudomonadota</taxon>
        <taxon>Betaproteobacteria</taxon>
        <taxon>Burkholderiales</taxon>
        <taxon>Alcaligenaceae</taxon>
        <taxon>Parvibium</taxon>
    </lineage>
</organism>
<evidence type="ECO:0000256" key="9">
    <source>
        <dbReference type="ARBA" id="ARBA00023027"/>
    </source>
</evidence>
<evidence type="ECO:0000256" key="10">
    <source>
        <dbReference type="ARBA" id="ARBA00048721"/>
    </source>
</evidence>